<dbReference type="OrthoDB" id="5568290at2"/>
<name>A0A4P7XKI0_9ALTE</name>
<dbReference type="PANTHER" id="PTHR41260">
    <property type="entry name" value="PROTEIN ECSC"/>
    <property type="match status" value="1"/>
</dbReference>
<organism evidence="1 2">
    <name type="scientific">Hydrocarboniclastica marina</name>
    <dbReference type="NCBI Taxonomy" id="2259620"/>
    <lineage>
        <taxon>Bacteria</taxon>
        <taxon>Pseudomonadati</taxon>
        <taxon>Pseudomonadota</taxon>
        <taxon>Gammaproteobacteria</taxon>
        <taxon>Alteromonadales</taxon>
        <taxon>Alteromonadaceae</taxon>
        <taxon>Hydrocarboniclastica</taxon>
    </lineage>
</organism>
<dbReference type="KEGG" id="hmi:soil367_14275"/>
<reference evidence="1 2" key="1">
    <citation type="submission" date="2018-07" db="EMBL/GenBank/DDBJ databases">
        <title>Marsedoiliclastica nanhaica gen. nov. sp. nov., a novel marine hydrocarbonoclastic bacterium isolated from an in-situ enriched hydrocarbon-degrading consortium in deep-sea sediment.</title>
        <authorList>
            <person name="Dong C."/>
            <person name="Ma T."/>
            <person name="Liu R."/>
            <person name="Shao Z."/>
        </authorList>
    </citation>
    <scope>NUCLEOTIDE SEQUENCE [LARGE SCALE GENOMIC DNA]</scope>
    <source>
        <strain evidence="2">soil36-7</strain>
    </source>
</reference>
<protein>
    <submittedName>
        <fullName evidence="1">EcsC family protein</fullName>
    </submittedName>
</protein>
<gene>
    <name evidence="1" type="ORF">soil367_14275</name>
</gene>
<keyword evidence="2" id="KW-1185">Reference proteome</keyword>
<dbReference type="EMBL" id="CP031093">
    <property type="protein sequence ID" value="QCF27004.1"/>
    <property type="molecule type" value="Genomic_DNA"/>
</dbReference>
<accession>A0A4P7XKI0</accession>
<dbReference type="Proteomes" id="UP000298049">
    <property type="component" value="Chromosome"/>
</dbReference>
<dbReference type="AlphaFoldDB" id="A0A4P7XKI0"/>
<dbReference type="PANTHER" id="PTHR41260:SF1">
    <property type="entry name" value="PROTEIN ECSC"/>
    <property type="match status" value="1"/>
</dbReference>
<dbReference type="RefSeq" id="WP_136549710.1">
    <property type="nucleotide sequence ID" value="NZ_CP031093.1"/>
</dbReference>
<dbReference type="Pfam" id="PF12787">
    <property type="entry name" value="EcsC"/>
    <property type="match status" value="1"/>
</dbReference>
<sequence length="265" mass="29079">MVTEYESTQAAEIEAWKRAKPAILSRRFGTLPKRFNWAVDQIVPYIPLSQTFGWLDKTAVWLSDERVIVRDAGVSQRDELQEKDLNLSDRLAEGTHRWAMGLAAAEGAVTGVTGLMGLVADIPAVVTLALRTIYRTGLCYGFDVKNEREVALGILAVSGANNMEEKTEALTRLEAVLSQLSPGGGHSNSDNVTSIDRSKVTAQQLARQLSVNLAKRKALQTVPMIGALVGGSVNAWYIRDVSLAARRVFQDQWLRQNHKLAHVAA</sequence>
<evidence type="ECO:0000313" key="1">
    <source>
        <dbReference type="EMBL" id="QCF27004.1"/>
    </source>
</evidence>
<evidence type="ECO:0000313" key="2">
    <source>
        <dbReference type="Proteomes" id="UP000298049"/>
    </source>
</evidence>
<proteinExistence type="predicted"/>
<dbReference type="InterPro" id="IPR024787">
    <property type="entry name" value="EcsC"/>
</dbReference>